<evidence type="ECO:0000313" key="2">
    <source>
        <dbReference type="EMBL" id="GAA1523372.1"/>
    </source>
</evidence>
<dbReference type="RefSeq" id="WP_344503937.1">
    <property type="nucleotide sequence ID" value="NZ_BAAAQD010000008.1"/>
</dbReference>
<keyword evidence="1" id="KW-1133">Transmembrane helix</keyword>
<evidence type="ECO:0000313" key="3">
    <source>
        <dbReference type="Proteomes" id="UP001501470"/>
    </source>
</evidence>
<dbReference type="EMBL" id="BAAAQD010000008">
    <property type="protein sequence ID" value="GAA1523372.1"/>
    <property type="molecule type" value="Genomic_DNA"/>
</dbReference>
<gene>
    <name evidence="2" type="ORF">GCM10009827_044710</name>
</gene>
<proteinExistence type="predicted"/>
<reference evidence="3" key="1">
    <citation type="journal article" date="2019" name="Int. J. Syst. Evol. Microbiol.">
        <title>The Global Catalogue of Microorganisms (GCM) 10K type strain sequencing project: providing services to taxonomists for standard genome sequencing and annotation.</title>
        <authorList>
            <consortium name="The Broad Institute Genomics Platform"/>
            <consortium name="The Broad Institute Genome Sequencing Center for Infectious Disease"/>
            <person name="Wu L."/>
            <person name="Ma J."/>
        </authorList>
    </citation>
    <scope>NUCLEOTIDE SEQUENCE [LARGE SCALE GENOMIC DNA]</scope>
    <source>
        <strain evidence="3">JCM 15933</strain>
    </source>
</reference>
<comment type="caution">
    <text evidence="2">The sequence shown here is derived from an EMBL/GenBank/DDBJ whole genome shotgun (WGS) entry which is preliminary data.</text>
</comment>
<protein>
    <submittedName>
        <fullName evidence="2">Uncharacterized protein</fullName>
    </submittedName>
</protein>
<accession>A0ABP4LGT8</accession>
<organism evidence="2 3">
    <name type="scientific">Dactylosporangium maewongense</name>
    <dbReference type="NCBI Taxonomy" id="634393"/>
    <lineage>
        <taxon>Bacteria</taxon>
        <taxon>Bacillati</taxon>
        <taxon>Actinomycetota</taxon>
        <taxon>Actinomycetes</taxon>
        <taxon>Micromonosporales</taxon>
        <taxon>Micromonosporaceae</taxon>
        <taxon>Dactylosporangium</taxon>
    </lineage>
</organism>
<sequence>MNFFQRLDQRLLPAAGNVLARLFRGAVRLRVFTAVVALVAVTATLLVVHGAQRHQRSDPSLGDVLRVGVDEGGSIPVYVRSSADELAALTGEQSVYALVSFTAYLGPDRLTPVLSGVALSSVFARVPLPGEQTELVRLGAYEVPSDVVKAMDATAARKTGEAAHYRQLLDKAADQPGDVRAVYLDGAIIADKEATAYREHCSCVYAAVIYAAPAGLRAVAARPETRAVDPITDLRRLDRTVFLPPLPEQAQVAGPLSAASASAGPS</sequence>
<dbReference type="Proteomes" id="UP001501470">
    <property type="component" value="Unassembled WGS sequence"/>
</dbReference>
<name>A0ABP4LGT8_9ACTN</name>
<keyword evidence="1" id="KW-0812">Transmembrane</keyword>
<keyword evidence="3" id="KW-1185">Reference proteome</keyword>
<keyword evidence="1" id="KW-0472">Membrane</keyword>
<feature type="transmembrane region" description="Helical" evidence="1">
    <location>
        <begin position="31"/>
        <end position="51"/>
    </location>
</feature>
<evidence type="ECO:0000256" key="1">
    <source>
        <dbReference type="SAM" id="Phobius"/>
    </source>
</evidence>